<dbReference type="EMBL" id="NIOJ01000037">
    <property type="protein sequence ID" value="PNT97430.1"/>
    <property type="molecule type" value="Genomic_DNA"/>
</dbReference>
<feature type="transmembrane region" description="Helical" evidence="5">
    <location>
        <begin position="325"/>
        <end position="341"/>
    </location>
</feature>
<dbReference type="OrthoDB" id="9768837at2"/>
<feature type="transmembrane region" description="Helical" evidence="5">
    <location>
        <begin position="20"/>
        <end position="42"/>
    </location>
</feature>
<reference evidence="7 8" key="1">
    <citation type="submission" date="2017-06" db="EMBL/GenBank/DDBJ databases">
        <title>Investigating the central metabolism of Clostridium thermosuccinogenes.</title>
        <authorList>
            <person name="Koendjbiharie J.G."/>
            <person name="van Kranenburg R."/>
        </authorList>
    </citation>
    <scope>NUCLEOTIDE SEQUENCE [LARGE SCALE GENOMIC DNA]</scope>
    <source>
        <strain evidence="7 8">DSM 5806</strain>
    </source>
</reference>
<dbReference type="KEGG" id="cthd:CDO33_20145"/>
<comment type="caution">
    <text evidence="7">The sequence shown here is derived from an EMBL/GenBank/DDBJ whole genome shotgun (WGS) entry which is preliminary data.</text>
</comment>
<feature type="transmembrane region" description="Helical" evidence="5">
    <location>
        <begin position="237"/>
        <end position="266"/>
    </location>
</feature>
<evidence type="ECO:0000256" key="3">
    <source>
        <dbReference type="ARBA" id="ARBA00022989"/>
    </source>
</evidence>
<keyword evidence="4 5" id="KW-0472">Membrane</keyword>
<evidence type="ECO:0000256" key="2">
    <source>
        <dbReference type="ARBA" id="ARBA00022692"/>
    </source>
</evidence>
<feature type="transmembrane region" description="Helical" evidence="5">
    <location>
        <begin position="287"/>
        <end position="305"/>
    </location>
</feature>
<proteinExistence type="predicted"/>
<gene>
    <name evidence="7" type="ORF">CDQ84_13340</name>
</gene>
<dbReference type="Proteomes" id="UP000236151">
    <property type="component" value="Unassembled WGS sequence"/>
</dbReference>
<comment type="subcellular location">
    <subcellularLocation>
        <location evidence="1">Membrane</location>
        <topology evidence="1">Multi-pass membrane protein</topology>
    </subcellularLocation>
</comment>
<evidence type="ECO:0000313" key="7">
    <source>
        <dbReference type="EMBL" id="PNT97430.1"/>
    </source>
</evidence>
<organism evidence="7 8">
    <name type="scientific">Clostridium thermosuccinogenes</name>
    <dbReference type="NCBI Taxonomy" id="84032"/>
    <lineage>
        <taxon>Bacteria</taxon>
        <taxon>Bacillati</taxon>
        <taxon>Bacillota</taxon>
        <taxon>Clostridia</taxon>
        <taxon>Eubacteriales</taxon>
        <taxon>Clostridiaceae</taxon>
        <taxon>Clostridium</taxon>
    </lineage>
</organism>
<dbReference type="GO" id="GO:0140359">
    <property type="term" value="F:ABC-type transporter activity"/>
    <property type="evidence" value="ECO:0007669"/>
    <property type="project" value="InterPro"/>
</dbReference>
<feature type="domain" description="ABC-2 type transporter transmembrane" evidence="6">
    <location>
        <begin position="26"/>
        <end position="393"/>
    </location>
</feature>
<evidence type="ECO:0000256" key="4">
    <source>
        <dbReference type="ARBA" id="ARBA00023136"/>
    </source>
</evidence>
<evidence type="ECO:0000256" key="1">
    <source>
        <dbReference type="ARBA" id="ARBA00004141"/>
    </source>
</evidence>
<feature type="transmembrane region" description="Helical" evidence="5">
    <location>
        <begin position="374"/>
        <end position="395"/>
    </location>
</feature>
<dbReference type="GO" id="GO:0016020">
    <property type="term" value="C:membrane"/>
    <property type="evidence" value="ECO:0007669"/>
    <property type="project" value="UniProtKB-SubCell"/>
</dbReference>
<evidence type="ECO:0000259" key="6">
    <source>
        <dbReference type="Pfam" id="PF12698"/>
    </source>
</evidence>
<evidence type="ECO:0000313" key="8">
    <source>
        <dbReference type="Proteomes" id="UP000236151"/>
    </source>
</evidence>
<dbReference type="InterPro" id="IPR013525">
    <property type="entry name" value="ABC2_TM"/>
</dbReference>
<accession>A0A2K2FB41</accession>
<name>A0A2K2FB41_9CLOT</name>
<feature type="transmembrane region" description="Helical" evidence="5">
    <location>
        <begin position="192"/>
        <end position="217"/>
    </location>
</feature>
<keyword evidence="2 5" id="KW-0812">Transmembrane</keyword>
<keyword evidence="8" id="KW-1185">Reference proteome</keyword>
<dbReference type="PANTHER" id="PTHR43471:SF3">
    <property type="entry name" value="ABC TRANSPORTER PERMEASE PROTEIN NATB"/>
    <property type="match status" value="1"/>
</dbReference>
<protein>
    <recommendedName>
        <fullName evidence="6">ABC-2 type transporter transmembrane domain-containing protein</fullName>
    </recommendedName>
</protein>
<dbReference type="AlphaFoldDB" id="A0A2K2FB41"/>
<dbReference type="RefSeq" id="WP_103082228.1">
    <property type="nucleotide sequence ID" value="NZ_CP021850.1"/>
</dbReference>
<keyword evidence="3 5" id="KW-1133">Transmembrane helix</keyword>
<feature type="transmembrane region" description="Helical" evidence="5">
    <location>
        <begin position="348"/>
        <end position="368"/>
    </location>
</feature>
<sequence>MRDLKTVFGFELSNKLKEKTVRLTTIIILVIILIATFIPTLVSMLSGDSSGDSGDMGQNTGGHSYEGVAPLSDEYGYVIENNAISEEALKTLYPFFLSKSYPDEKALRDAIEKEEIKKGILVTSATSFKLIANDLSMYDTSVQSISASLSRFNRDLFLSKEGIDPAKVDQAENVQIQADTEILGKNALTGYAFAYVGMFMIYMLVILYGNSVATSVAREKNDRTMELLITNTSSNNLIWGKVLASMVVSIGQLILMILVAGAGIVLNRDNYPEFMIRMIKEGITIDALVLFIVFSLFGSLMYYFLYASVGALVSKVEEVNSAMTPIQFVFIAAFLLCSMGLNMPDGTLMRVISIVPFTSPMAMFIRYSMTTVPIVDLIGALVLLLVTLYIMAYLATRIYRMGTLNYGNRIGFFKAVGMVFKNVR</sequence>
<dbReference type="PANTHER" id="PTHR43471">
    <property type="entry name" value="ABC TRANSPORTER PERMEASE"/>
    <property type="match status" value="1"/>
</dbReference>
<evidence type="ECO:0000256" key="5">
    <source>
        <dbReference type="SAM" id="Phobius"/>
    </source>
</evidence>
<dbReference type="Pfam" id="PF12698">
    <property type="entry name" value="ABC2_membrane_3"/>
    <property type="match status" value="1"/>
</dbReference>